<dbReference type="Proteomes" id="UP000637578">
    <property type="component" value="Unassembled WGS sequence"/>
</dbReference>
<dbReference type="EMBL" id="BMMK01000054">
    <property type="protein sequence ID" value="GGM81886.1"/>
    <property type="molecule type" value="Genomic_DNA"/>
</dbReference>
<comment type="caution">
    <text evidence="1">The sequence shown here is derived from an EMBL/GenBank/DDBJ whole genome shotgun (WGS) entry which is preliminary data.</text>
</comment>
<accession>A0A8J3CIN7</accession>
<proteinExistence type="predicted"/>
<evidence type="ECO:0000313" key="2">
    <source>
        <dbReference type="Proteomes" id="UP000637578"/>
    </source>
</evidence>
<reference evidence="1" key="2">
    <citation type="submission" date="2020-09" db="EMBL/GenBank/DDBJ databases">
        <authorList>
            <person name="Sun Q."/>
            <person name="Zhou Y."/>
        </authorList>
    </citation>
    <scope>NUCLEOTIDE SEQUENCE</scope>
    <source>
        <strain evidence="1">CGMCC 4.5737</strain>
    </source>
</reference>
<dbReference type="RefSeq" id="WP_189061857.1">
    <property type="nucleotide sequence ID" value="NZ_BMMK01000054.1"/>
</dbReference>
<protein>
    <submittedName>
        <fullName evidence="1">Uncharacterized protein</fullName>
    </submittedName>
</protein>
<evidence type="ECO:0000313" key="1">
    <source>
        <dbReference type="EMBL" id="GGM81886.1"/>
    </source>
</evidence>
<name>A0A8J3CIN7_9PSEU</name>
<dbReference type="AlphaFoldDB" id="A0A8J3CIN7"/>
<keyword evidence="2" id="KW-1185">Reference proteome</keyword>
<organism evidence="1 2">
    <name type="scientific">Longimycelium tulufanense</name>
    <dbReference type="NCBI Taxonomy" id="907463"/>
    <lineage>
        <taxon>Bacteria</taxon>
        <taxon>Bacillati</taxon>
        <taxon>Actinomycetota</taxon>
        <taxon>Actinomycetes</taxon>
        <taxon>Pseudonocardiales</taxon>
        <taxon>Pseudonocardiaceae</taxon>
        <taxon>Longimycelium</taxon>
    </lineage>
</organism>
<gene>
    <name evidence="1" type="ORF">GCM10012275_60610</name>
</gene>
<reference evidence="1" key="1">
    <citation type="journal article" date="2014" name="Int. J. Syst. Evol. Microbiol.">
        <title>Complete genome sequence of Corynebacterium casei LMG S-19264T (=DSM 44701T), isolated from a smear-ripened cheese.</title>
        <authorList>
            <consortium name="US DOE Joint Genome Institute (JGI-PGF)"/>
            <person name="Walter F."/>
            <person name="Albersmeier A."/>
            <person name="Kalinowski J."/>
            <person name="Ruckert C."/>
        </authorList>
    </citation>
    <scope>NUCLEOTIDE SEQUENCE</scope>
    <source>
        <strain evidence="1">CGMCC 4.5737</strain>
    </source>
</reference>
<sequence length="45" mass="5292">MAKRSRRRTRRTKEKESPRAEAHGLLLTVMVLDRAVALFRDWLGL</sequence>